<reference evidence="1" key="1">
    <citation type="journal article" date="2012" name="Nature">
        <title>The oyster genome reveals stress adaptation and complexity of shell formation.</title>
        <authorList>
            <person name="Zhang G."/>
            <person name="Fang X."/>
            <person name="Guo X."/>
            <person name="Li L."/>
            <person name="Luo R."/>
            <person name="Xu F."/>
            <person name="Yang P."/>
            <person name="Zhang L."/>
            <person name="Wang X."/>
            <person name="Qi H."/>
            <person name="Xiong Z."/>
            <person name="Que H."/>
            <person name="Xie Y."/>
            <person name="Holland P.W."/>
            <person name="Paps J."/>
            <person name="Zhu Y."/>
            <person name="Wu F."/>
            <person name="Chen Y."/>
            <person name="Wang J."/>
            <person name="Peng C."/>
            <person name="Meng J."/>
            <person name="Yang L."/>
            <person name="Liu J."/>
            <person name="Wen B."/>
            <person name="Zhang N."/>
            <person name="Huang Z."/>
            <person name="Zhu Q."/>
            <person name="Feng Y."/>
            <person name="Mount A."/>
            <person name="Hedgecock D."/>
            <person name="Xu Z."/>
            <person name="Liu Y."/>
            <person name="Domazet-Loso T."/>
            <person name="Du Y."/>
            <person name="Sun X."/>
            <person name="Zhang S."/>
            <person name="Liu B."/>
            <person name="Cheng P."/>
            <person name="Jiang X."/>
            <person name="Li J."/>
            <person name="Fan D."/>
            <person name="Wang W."/>
            <person name="Fu W."/>
            <person name="Wang T."/>
            <person name="Wang B."/>
            <person name="Zhang J."/>
            <person name="Peng Z."/>
            <person name="Li Y."/>
            <person name="Li N."/>
            <person name="Wang J."/>
            <person name="Chen M."/>
            <person name="He Y."/>
            <person name="Tan F."/>
            <person name="Song X."/>
            <person name="Zheng Q."/>
            <person name="Huang R."/>
            <person name="Yang H."/>
            <person name="Du X."/>
            <person name="Chen L."/>
            <person name="Yang M."/>
            <person name="Gaffney P.M."/>
            <person name="Wang S."/>
            <person name="Luo L."/>
            <person name="She Z."/>
            <person name="Ming Y."/>
            <person name="Huang W."/>
            <person name="Zhang S."/>
            <person name="Huang B."/>
            <person name="Zhang Y."/>
            <person name="Qu T."/>
            <person name="Ni P."/>
            <person name="Miao G."/>
            <person name="Wang J."/>
            <person name="Wang Q."/>
            <person name="Steinberg C.E."/>
            <person name="Wang H."/>
            <person name="Li N."/>
            <person name="Qian L."/>
            <person name="Zhang G."/>
            <person name="Li Y."/>
            <person name="Yang H."/>
            <person name="Liu X."/>
            <person name="Wang J."/>
            <person name="Yin Y."/>
            <person name="Wang J."/>
        </authorList>
    </citation>
    <scope>NUCLEOTIDE SEQUENCE [LARGE SCALE GENOMIC DNA]</scope>
    <source>
        <strain evidence="1">05x7-T-G4-1.051#20</strain>
    </source>
</reference>
<gene>
    <name evidence="1" type="ORF">CGI_10011773</name>
</gene>
<evidence type="ECO:0000313" key="1">
    <source>
        <dbReference type="EMBL" id="EKC26217.1"/>
    </source>
</evidence>
<protein>
    <submittedName>
        <fullName evidence="1">Uncharacterized protein</fullName>
    </submittedName>
</protein>
<proteinExistence type="predicted"/>
<dbReference type="HOGENOM" id="CLU_2608326_0_0_1"/>
<sequence length="79" mass="8648">MNLKNSESLYCAVPAGNTGSADVQVHIDGNAVEKKIPPNAFKYVDDPTISEIDPLKSIQSHSDKPKVKQCLDLSTNHQR</sequence>
<name>K1PPT0_MAGGI</name>
<organism evidence="1">
    <name type="scientific">Magallana gigas</name>
    <name type="common">Pacific oyster</name>
    <name type="synonym">Crassostrea gigas</name>
    <dbReference type="NCBI Taxonomy" id="29159"/>
    <lineage>
        <taxon>Eukaryota</taxon>
        <taxon>Metazoa</taxon>
        <taxon>Spiralia</taxon>
        <taxon>Lophotrochozoa</taxon>
        <taxon>Mollusca</taxon>
        <taxon>Bivalvia</taxon>
        <taxon>Autobranchia</taxon>
        <taxon>Pteriomorphia</taxon>
        <taxon>Ostreida</taxon>
        <taxon>Ostreoidea</taxon>
        <taxon>Ostreidae</taxon>
        <taxon>Magallana</taxon>
    </lineage>
</organism>
<dbReference type="EMBL" id="JH818362">
    <property type="protein sequence ID" value="EKC26217.1"/>
    <property type="molecule type" value="Genomic_DNA"/>
</dbReference>
<accession>K1PPT0</accession>
<dbReference type="AlphaFoldDB" id="K1PPT0"/>
<dbReference type="InParanoid" id="K1PPT0"/>